<name>A0A7X8TII2_9MICC</name>
<keyword evidence="3 7" id="KW-0812">Transmembrane</keyword>
<dbReference type="InterPro" id="IPR036259">
    <property type="entry name" value="MFS_trans_sf"/>
</dbReference>
<dbReference type="InterPro" id="IPR024671">
    <property type="entry name" value="Atg22-like"/>
</dbReference>
<proteinExistence type="predicted"/>
<evidence type="ECO:0000256" key="3">
    <source>
        <dbReference type="ARBA" id="ARBA00022692"/>
    </source>
</evidence>
<evidence type="ECO:0000256" key="7">
    <source>
        <dbReference type="SAM" id="Phobius"/>
    </source>
</evidence>
<feature type="transmembrane region" description="Helical" evidence="7">
    <location>
        <begin position="448"/>
        <end position="467"/>
    </location>
</feature>
<comment type="caution">
    <text evidence="8">The sequence shown here is derived from an EMBL/GenBank/DDBJ whole genome shotgun (WGS) entry which is preliminary data.</text>
</comment>
<dbReference type="Proteomes" id="UP000523139">
    <property type="component" value="Unassembled WGS sequence"/>
</dbReference>
<keyword evidence="5 7" id="KW-0472">Membrane</keyword>
<feature type="transmembrane region" description="Helical" evidence="7">
    <location>
        <begin position="416"/>
        <end position="442"/>
    </location>
</feature>
<dbReference type="AlphaFoldDB" id="A0A7X8TII2"/>
<feature type="transmembrane region" description="Helical" evidence="7">
    <location>
        <begin position="381"/>
        <end position="404"/>
    </location>
</feature>
<keyword evidence="4 7" id="KW-1133">Transmembrane helix</keyword>
<dbReference type="SUPFAM" id="SSF103473">
    <property type="entry name" value="MFS general substrate transporter"/>
    <property type="match status" value="1"/>
</dbReference>
<dbReference type="GO" id="GO:0012505">
    <property type="term" value="C:endomembrane system"/>
    <property type="evidence" value="ECO:0007669"/>
    <property type="project" value="UniProtKB-SubCell"/>
</dbReference>
<gene>
    <name evidence="8" type="ORF">HGQ17_05030</name>
</gene>
<dbReference type="EMBL" id="JABAHY010000003">
    <property type="protein sequence ID" value="NLS09381.1"/>
    <property type="molecule type" value="Genomic_DNA"/>
</dbReference>
<protein>
    <submittedName>
        <fullName evidence="8">MFS transporter</fullName>
    </submittedName>
</protein>
<dbReference type="InterPro" id="IPR050495">
    <property type="entry name" value="ATG22/LtaA_families"/>
</dbReference>
<feature type="transmembrane region" description="Helical" evidence="7">
    <location>
        <begin position="178"/>
        <end position="199"/>
    </location>
</feature>
<sequence>MTKITGTSAEPTEPVRGSAAPSSSSEPLNKWLITKWSLWSWGNATVSAVMTTFVFGTYLTSGVFDLPGTPEAESGDRGAQYLAVATAIAGAVVALTAPVIGQRTDKAGRRRLWLTINTVMILVMVAACFFVRPEEGYLLLGVTLMALMGIFDEFANLNYNAMITDISDHQRMGRVSGIGWGAGYLGGIVLLLICYVTLIEGDLLGLGGDDAVNIRTVALVAAGWHLLFALPLLLTKVNTADQHATEEKVTVRESYLRLFRVIAGLWHKDRNTLWFLISSAAYRDGLSAIFTWGAVLGVHVYRIEDSTIPFTEIAGSVLLFGIAGNVVAALGAIAGGWFDDKIGPRAVIATSLWSLLVIAVIMWIFVDERQIGGISVSPVEAFWLFGLLLCLFVGPAQASSRAFLGRLAPPDRAGELFGLYATAGRGMSFLTPGLIALLIALFGGQVMAIPGIIIILGAGLALLLILVRDPTGPAKMHEHSLNDG</sequence>
<dbReference type="Pfam" id="PF11700">
    <property type="entry name" value="ATG22"/>
    <property type="match status" value="1"/>
</dbReference>
<feature type="transmembrane region" description="Helical" evidence="7">
    <location>
        <begin position="112"/>
        <end position="132"/>
    </location>
</feature>
<keyword evidence="9" id="KW-1185">Reference proteome</keyword>
<accession>A0A7X8TII2</accession>
<evidence type="ECO:0000256" key="4">
    <source>
        <dbReference type="ARBA" id="ARBA00022989"/>
    </source>
</evidence>
<comment type="subcellular location">
    <subcellularLocation>
        <location evidence="1">Endomembrane system</location>
        <topology evidence="1">Multi-pass membrane protein</topology>
    </subcellularLocation>
</comment>
<evidence type="ECO:0000256" key="6">
    <source>
        <dbReference type="SAM" id="MobiDB-lite"/>
    </source>
</evidence>
<feature type="compositionally biased region" description="Polar residues" evidence="6">
    <location>
        <begin position="1"/>
        <end position="10"/>
    </location>
</feature>
<feature type="transmembrane region" description="Helical" evidence="7">
    <location>
        <begin position="280"/>
        <end position="301"/>
    </location>
</feature>
<evidence type="ECO:0000313" key="9">
    <source>
        <dbReference type="Proteomes" id="UP000523139"/>
    </source>
</evidence>
<feature type="region of interest" description="Disordered" evidence="6">
    <location>
        <begin position="1"/>
        <end position="26"/>
    </location>
</feature>
<keyword evidence="2" id="KW-0813">Transport</keyword>
<feature type="transmembrane region" description="Helical" evidence="7">
    <location>
        <begin position="313"/>
        <end position="334"/>
    </location>
</feature>
<reference evidence="8 9" key="1">
    <citation type="submission" date="2020-04" db="EMBL/GenBank/DDBJ databases">
        <title>Nesterenkonia sp. nov., isolated from marine sediment.</title>
        <authorList>
            <person name="Zhang G."/>
        </authorList>
    </citation>
    <scope>NUCLEOTIDE SEQUENCE [LARGE SCALE GENOMIC DNA]</scope>
    <source>
        <strain evidence="8 9">MY13</strain>
    </source>
</reference>
<feature type="transmembrane region" description="Helical" evidence="7">
    <location>
        <begin position="138"/>
        <end position="157"/>
    </location>
</feature>
<evidence type="ECO:0000313" key="8">
    <source>
        <dbReference type="EMBL" id="NLS09381.1"/>
    </source>
</evidence>
<feature type="transmembrane region" description="Helical" evidence="7">
    <location>
        <begin position="79"/>
        <end position="100"/>
    </location>
</feature>
<dbReference type="Gene3D" id="1.20.1250.20">
    <property type="entry name" value="MFS general substrate transporter like domains"/>
    <property type="match status" value="1"/>
</dbReference>
<evidence type="ECO:0000256" key="5">
    <source>
        <dbReference type="ARBA" id="ARBA00023136"/>
    </source>
</evidence>
<evidence type="ECO:0000256" key="2">
    <source>
        <dbReference type="ARBA" id="ARBA00022448"/>
    </source>
</evidence>
<dbReference type="PANTHER" id="PTHR23519:SF1">
    <property type="entry name" value="AUTOPHAGY-RELATED PROTEIN 22"/>
    <property type="match status" value="1"/>
</dbReference>
<evidence type="ECO:0000256" key="1">
    <source>
        <dbReference type="ARBA" id="ARBA00004127"/>
    </source>
</evidence>
<organism evidence="8 9">
    <name type="scientific">Nesterenkonia sedimenti</name>
    <dbReference type="NCBI Taxonomy" id="1463632"/>
    <lineage>
        <taxon>Bacteria</taxon>
        <taxon>Bacillati</taxon>
        <taxon>Actinomycetota</taxon>
        <taxon>Actinomycetes</taxon>
        <taxon>Micrococcales</taxon>
        <taxon>Micrococcaceae</taxon>
        <taxon>Nesterenkonia</taxon>
    </lineage>
</organism>
<dbReference type="PANTHER" id="PTHR23519">
    <property type="entry name" value="AUTOPHAGY-RELATED PROTEIN 22"/>
    <property type="match status" value="1"/>
</dbReference>
<feature type="transmembrane region" description="Helical" evidence="7">
    <location>
        <begin position="211"/>
        <end position="234"/>
    </location>
</feature>
<feature type="transmembrane region" description="Helical" evidence="7">
    <location>
        <begin position="38"/>
        <end position="59"/>
    </location>
</feature>
<feature type="transmembrane region" description="Helical" evidence="7">
    <location>
        <begin position="346"/>
        <end position="366"/>
    </location>
</feature>